<dbReference type="AlphaFoldDB" id="A0A1E5KW54"/>
<dbReference type="STRING" id="762845.BCR26_14655"/>
<dbReference type="PANTHER" id="PTHR43331:SF1">
    <property type="entry name" value="HOMOSERINE DEHYDROGENASE"/>
    <property type="match status" value="1"/>
</dbReference>
<evidence type="ECO:0000256" key="1">
    <source>
        <dbReference type="ARBA" id="ARBA00001920"/>
    </source>
</evidence>
<keyword evidence="13" id="KW-0915">Sodium</keyword>
<evidence type="ECO:0000256" key="18">
    <source>
        <dbReference type="RuleBase" id="RU000579"/>
    </source>
</evidence>
<evidence type="ECO:0000256" key="6">
    <source>
        <dbReference type="ARBA" id="ARBA00013376"/>
    </source>
</evidence>
<feature type="binding site" evidence="17">
    <location>
        <position position="192"/>
    </location>
    <ligand>
        <name>L-homoserine</name>
        <dbReference type="ChEBI" id="CHEBI:57476"/>
    </ligand>
</feature>
<keyword evidence="7 18" id="KW-0028">Amino-acid biosynthesis</keyword>
<dbReference type="FunFam" id="3.30.360.10:FF:000005">
    <property type="entry name" value="Homoserine dehydrogenase"/>
    <property type="match status" value="1"/>
</dbReference>
<evidence type="ECO:0000256" key="10">
    <source>
        <dbReference type="ARBA" id="ARBA00022857"/>
    </source>
</evidence>
<dbReference type="CDD" id="cd04881">
    <property type="entry name" value="ACT_HSDH-Hom"/>
    <property type="match status" value="1"/>
</dbReference>
<dbReference type="InterPro" id="IPR001342">
    <property type="entry name" value="HDH_cat"/>
</dbReference>
<protein>
    <recommendedName>
        <fullName evidence="6 18">Homoserine dehydrogenase</fullName>
        <ecNumber evidence="5 18">1.1.1.3</ecNumber>
    </recommendedName>
</protein>
<comment type="pathway">
    <text evidence="3 18">Amino-acid biosynthesis; L-methionine biosynthesis via de novo pathway; L-homoserine from L-aspartate: step 3/3.</text>
</comment>
<dbReference type="Proteomes" id="UP000095256">
    <property type="component" value="Unassembled WGS sequence"/>
</dbReference>
<evidence type="ECO:0000256" key="15">
    <source>
        <dbReference type="ARBA" id="ARBA00048841"/>
    </source>
</evidence>
<evidence type="ECO:0000259" key="20">
    <source>
        <dbReference type="PROSITE" id="PS51671"/>
    </source>
</evidence>
<dbReference type="InterPro" id="IPR019811">
    <property type="entry name" value="HDH_CS"/>
</dbReference>
<dbReference type="UniPathway" id="UPA00051">
    <property type="reaction ID" value="UER00465"/>
</dbReference>
<keyword evidence="9" id="KW-0479">Metal-binding</keyword>
<feature type="active site" description="Proton donor" evidence="16">
    <location>
        <position position="207"/>
    </location>
</feature>
<evidence type="ECO:0000256" key="5">
    <source>
        <dbReference type="ARBA" id="ARBA00013213"/>
    </source>
</evidence>
<evidence type="ECO:0000256" key="16">
    <source>
        <dbReference type="PIRSR" id="PIRSR000098-1"/>
    </source>
</evidence>
<dbReference type="InterPro" id="IPR016204">
    <property type="entry name" value="HDH"/>
</dbReference>
<keyword evidence="8 18" id="KW-0791">Threonine biosynthesis</keyword>
<evidence type="ECO:0000256" key="17">
    <source>
        <dbReference type="PIRSR" id="PIRSR000098-2"/>
    </source>
</evidence>
<dbReference type="Gene3D" id="3.40.50.720">
    <property type="entry name" value="NAD(P)-binding Rossmann-like Domain"/>
    <property type="match status" value="1"/>
</dbReference>
<dbReference type="Pfam" id="PF00742">
    <property type="entry name" value="Homoserine_dh"/>
    <property type="match status" value="1"/>
</dbReference>
<dbReference type="SUPFAM" id="SSF51735">
    <property type="entry name" value="NAD(P)-binding Rossmann-fold domains"/>
    <property type="match status" value="1"/>
</dbReference>
<feature type="domain" description="ACT" evidence="20">
    <location>
        <begin position="352"/>
        <end position="426"/>
    </location>
</feature>
<dbReference type="Gene3D" id="3.30.70.260">
    <property type="match status" value="1"/>
</dbReference>
<gene>
    <name evidence="21" type="ORF">BCR26_14655</name>
</gene>
<dbReference type="InterPro" id="IPR002912">
    <property type="entry name" value="ACT_dom"/>
</dbReference>
<dbReference type="OrthoDB" id="9808167at2"/>
<dbReference type="InterPro" id="IPR045865">
    <property type="entry name" value="ACT-like_dom_sf"/>
</dbReference>
<dbReference type="GO" id="GO:0050661">
    <property type="term" value="F:NADP binding"/>
    <property type="evidence" value="ECO:0007669"/>
    <property type="project" value="InterPro"/>
</dbReference>
<dbReference type="Gene3D" id="3.30.360.10">
    <property type="entry name" value="Dihydrodipicolinate Reductase, domain 2"/>
    <property type="match status" value="1"/>
</dbReference>
<evidence type="ECO:0000313" key="21">
    <source>
        <dbReference type="EMBL" id="OEH82096.1"/>
    </source>
</evidence>
<keyword evidence="14 18" id="KW-0486">Methionine biosynthesis</keyword>
<dbReference type="GO" id="GO:0046872">
    <property type="term" value="F:metal ion binding"/>
    <property type="evidence" value="ECO:0007669"/>
    <property type="project" value="UniProtKB-KW"/>
</dbReference>
<dbReference type="GO" id="GO:0009088">
    <property type="term" value="P:threonine biosynthetic process"/>
    <property type="evidence" value="ECO:0007669"/>
    <property type="project" value="UniProtKB-UniPathway"/>
</dbReference>
<keyword evidence="11 18" id="KW-0560">Oxidoreductase</keyword>
<dbReference type="PROSITE" id="PS01042">
    <property type="entry name" value="HOMOSER_DHGENASE"/>
    <property type="match status" value="1"/>
</dbReference>
<dbReference type="PANTHER" id="PTHR43331">
    <property type="entry name" value="HOMOSERINE DEHYDROGENASE"/>
    <property type="match status" value="1"/>
</dbReference>
<comment type="pathway">
    <text evidence="2 18">Amino-acid biosynthesis; L-threonine biosynthesis; L-threonine from L-aspartate: step 3/5.</text>
</comment>
<dbReference type="InterPro" id="IPR036291">
    <property type="entry name" value="NAD(P)-bd_dom_sf"/>
</dbReference>
<evidence type="ECO:0000256" key="13">
    <source>
        <dbReference type="ARBA" id="ARBA00023053"/>
    </source>
</evidence>
<dbReference type="InterPro" id="IPR005106">
    <property type="entry name" value="Asp/hSer_DH_NAD-bd"/>
</dbReference>
<feature type="binding site" evidence="17">
    <location>
        <position position="107"/>
    </location>
    <ligand>
        <name>NADPH</name>
        <dbReference type="ChEBI" id="CHEBI:57783"/>
    </ligand>
</feature>
<comment type="cofactor">
    <cofactor evidence="1">
        <name>a metal cation</name>
        <dbReference type="ChEBI" id="CHEBI:25213"/>
    </cofactor>
</comment>
<dbReference type="UniPathway" id="UPA00050">
    <property type="reaction ID" value="UER00063"/>
</dbReference>
<dbReference type="EMBL" id="MIEK01000029">
    <property type="protein sequence ID" value="OEH82096.1"/>
    <property type="molecule type" value="Genomic_DNA"/>
</dbReference>
<accession>A0A1E5KW54</accession>
<dbReference type="SUPFAM" id="SSF55021">
    <property type="entry name" value="ACT-like"/>
    <property type="match status" value="1"/>
</dbReference>
<keyword evidence="22" id="KW-1185">Reference proteome</keyword>
<sequence>MKDKLKIGLLGLGTVGSGVPTILKEHQEKIAQVTGMEIVIAKALVRDEDEKKRQAEKFDIQLTTDIDEIINDDEIKIIVELIGKVEPARTFITKALENGKHIVTANKDLLAQHGSELVALAQKNHCDLYYEASVAGGIPILRTIANSLAADNIQKVLGIVNGTTNYMLTQMVTAKKSYEQALKEAQELGFAESNPTNDVDGIDAAYKMVILSQFAFGMNISLDQVDTHGIRGLSLDDVEMAAHLGYEVKLIGSSEYNNGSIAVEVGPMLVAKTHPIASVRNEFNAVFLESSGVGESMYYGPGAGAKPTATSVVSDLITIAKNIRLGTTGHMFNSYSHDTEITEDKNINGKYYFSIEVPDKHGQILRLTQIMTEADVSFEQLVQQKSDGTRARIVAITHTITKEQMKRVASEIKKADGFKLLTIFKVLEDK</sequence>
<dbReference type="FunFam" id="3.40.50.720:FF:000062">
    <property type="entry name" value="Homoserine dehydrogenase"/>
    <property type="match status" value="1"/>
</dbReference>
<evidence type="ECO:0000256" key="11">
    <source>
        <dbReference type="ARBA" id="ARBA00023002"/>
    </source>
</evidence>
<dbReference type="GO" id="GO:0009086">
    <property type="term" value="P:methionine biosynthetic process"/>
    <property type="evidence" value="ECO:0007669"/>
    <property type="project" value="UniProtKB-KW"/>
</dbReference>
<evidence type="ECO:0000256" key="8">
    <source>
        <dbReference type="ARBA" id="ARBA00022697"/>
    </source>
</evidence>
<comment type="similarity">
    <text evidence="4 19">Belongs to the homoserine dehydrogenase family.</text>
</comment>
<proteinExistence type="inferred from homology"/>
<keyword evidence="12" id="KW-0520">NAD</keyword>
<evidence type="ECO:0000256" key="2">
    <source>
        <dbReference type="ARBA" id="ARBA00005056"/>
    </source>
</evidence>
<evidence type="ECO:0000256" key="12">
    <source>
        <dbReference type="ARBA" id="ARBA00023027"/>
    </source>
</evidence>
<comment type="catalytic activity">
    <reaction evidence="15">
        <text>L-homoserine + NADP(+) = L-aspartate 4-semialdehyde + NADPH + H(+)</text>
        <dbReference type="Rhea" id="RHEA:15761"/>
        <dbReference type="ChEBI" id="CHEBI:15378"/>
        <dbReference type="ChEBI" id="CHEBI:57476"/>
        <dbReference type="ChEBI" id="CHEBI:57783"/>
        <dbReference type="ChEBI" id="CHEBI:58349"/>
        <dbReference type="ChEBI" id="CHEBI:537519"/>
        <dbReference type="EC" id="1.1.1.3"/>
    </reaction>
    <physiologicalReaction direction="right-to-left" evidence="15">
        <dbReference type="Rhea" id="RHEA:15763"/>
    </physiologicalReaction>
</comment>
<comment type="caution">
    <text evidence="21">The sequence shown here is derived from an EMBL/GenBank/DDBJ whole genome shotgun (WGS) entry which is preliminary data.</text>
</comment>
<organism evidence="21 22">
    <name type="scientific">Enterococcus rivorum</name>
    <dbReference type="NCBI Taxonomy" id="762845"/>
    <lineage>
        <taxon>Bacteria</taxon>
        <taxon>Bacillati</taxon>
        <taxon>Bacillota</taxon>
        <taxon>Bacilli</taxon>
        <taxon>Lactobacillales</taxon>
        <taxon>Enterococcaceae</taxon>
        <taxon>Enterococcus</taxon>
    </lineage>
</organism>
<evidence type="ECO:0000256" key="19">
    <source>
        <dbReference type="RuleBase" id="RU004171"/>
    </source>
</evidence>
<dbReference type="PIRSF" id="PIRSF000098">
    <property type="entry name" value="Homoser_dehydrog"/>
    <property type="match status" value="1"/>
</dbReference>
<reference evidence="21 22" key="1">
    <citation type="submission" date="2016-09" db="EMBL/GenBank/DDBJ databases">
        <authorList>
            <person name="Capua I."/>
            <person name="De Benedictis P."/>
            <person name="Joannis T."/>
            <person name="Lombin L.H."/>
            <person name="Cattoli G."/>
        </authorList>
    </citation>
    <scope>NUCLEOTIDE SEQUENCE [LARGE SCALE GENOMIC DNA]</scope>
    <source>
        <strain evidence="21 22">LMG 25899</strain>
    </source>
</reference>
<evidence type="ECO:0000256" key="3">
    <source>
        <dbReference type="ARBA" id="ARBA00005062"/>
    </source>
</evidence>
<name>A0A1E5KW54_9ENTE</name>
<dbReference type="RefSeq" id="WP_069698956.1">
    <property type="nucleotide sequence ID" value="NZ_JAGGMA010000034.1"/>
</dbReference>
<evidence type="ECO:0000256" key="14">
    <source>
        <dbReference type="ARBA" id="ARBA00023167"/>
    </source>
</evidence>
<dbReference type="GO" id="GO:0004412">
    <property type="term" value="F:homoserine dehydrogenase activity"/>
    <property type="evidence" value="ECO:0007669"/>
    <property type="project" value="UniProtKB-EC"/>
</dbReference>
<dbReference type="SUPFAM" id="SSF55347">
    <property type="entry name" value="Glyceraldehyde-3-phosphate dehydrogenase-like, C-terminal domain"/>
    <property type="match status" value="1"/>
</dbReference>
<dbReference type="NCBIfam" id="NF004976">
    <property type="entry name" value="PRK06349.1"/>
    <property type="match status" value="1"/>
</dbReference>
<dbReference type="EC" id="1.1.1.3" evidence="5 18"/>
<dbReference type="Pfam" id="PF03447">
    <property type="entry name" value="NAD_binding_3"/>
    <property type="match status" value="1"/>
</dbReference>
<evidence type="ECO:0000256" key="7">
    <source>
        <dbReference type="ARBA" id="ARBA00022605"/>
    </source>
</evidence>
<evidence type="ECO:0000256" key="9">
    <source>
        <dbReference type="ARBA" id="ARBA00022723"/>
    </source>
</evidence>
<keyword evidence="10 17" id="KW-0521">NADP</keyword>
<dbReference type="PROSITE" id="PS51671">
    <property type="entry name" value="ACT"/>
    <property type="match status" value="1"/>
</dbReference>
<feature type="binding site" evidence="17">
    <location>
        <begin position="10"/>
        <end position="17"/>
    </location>
    <ligand>
        <name>NADP(+)</name>
        <dbReference type="ChEBI" id="CHEBI:58349"/>
    </ligand>
</feature>
<evidence type="ECO:0000313" key="22">
    <source>
        <dbReference type="Proteomes" id="UP000095256"/>
    </source>
</evidence>
<evidence type="ECO:0000256" key="4">
    <source>
        <dbReference type="ARBA" id="ARBA00006753"/>
    </source>
</evidence>